<evidence type="ECO:0000256" key="10">
    <source>
        <dbReference type="PROSITE-ProRule" id="PRU00742"/>
    </source>
</evidence>
<comment type="similarity">
    <text evidence="10 11">Belongs to the arginase family.</text>
</comment>
<organism evidence="14 15">
    <name type="scientific">Trichomonascus ciferrii</name>
    <dbReference type="NCBI Taxonomy" id="44093"/>
    <lineage>
        <taxon>Eukaryota</taxon>
        <taxon>Fungi</taxon>
        <taxon>Dikarya</taxon>
        <taxon>Ascomycota</taxon>
        <taxon>Saccharomycotina</taxon>
        <taxon>Dipodascomycetes</taxon>
        <taxon>Dipodascales</taxon>
        <taxon>Trichomonascaceae</taxon>
        <taxon>Trichomonascus</taxon>
        <taxon>Trichomonascus ciferrii complex</taxon>
    </lineage>
</organism>
<accession>A0A642VAS4</accession>
<sequence length="389" mass="42359">MSDKFLDGKKNVTIIGAPFSGGQPKGGVDDGPEYLMKAGLAENIEQLGWKTEHNGTLSFPEPAQDPPIGNMKRPRYVADSTKKIYEAVKEAALKKHLPLTIGGDHSIAIGTVAGVQAAHPDACLLWIDAHADLNTPAATESGNLHGCPVSFLLGIDETPEKKEDDVFGWVPHCLDSSRLAYIGLRDVDPFEKQYIRENNVTAYSMHHVDKYGIAKVVEMALEKVNPDGKRPIHLSFDVDAIDPVYAPATGTPVRGGLTWREACYLCEAIAETNNLVAMDLVETNPHLGENDKSINDTVTSGISLVKCALGDTLFNGEESKETVNDAKSNGEESRDTVAETKNNDEESKDTVSQKELPTVNIPLNENRIISTPTWFVEMSDRSTPSGWFS</sequence>
<keyword evidence="6 12" id="KW-0479">Metal-binding</keyword>
<dbReference type="InterPro" id="IPR020855">
    <property type="entry name" value="Ureohydrolase_Mn_BS"/>
</dbReference>
<keyword evidence="7 11" id="KW-0378">Hydrolase</keyword>
<proteinExistence type="inferred from homology"/>
<dbReference type="PANTHER" id="PTHR43782:SF3">
    <property type="entry name" value="ARGINASE"/>
    <property type="match status" value="1"/>
</dbReference>
<comment type="cofactor">
    <cofactor evidence="12">
        <name>Mn(2+)</name>
        <dbReference type="ChEBI" id="CHEBI:29035"/>
    </cofactor>
    <text evidence="12">Binds 2 manganese ions per subunit.</text>
</comment>
<evidence type="ECO:0000256" key="13">
    <source>
        <dbReference type="SAM" id="MobiDB-lite"/>
    </source>
</evidence>
<feature type="region of interest" description="Disordered" evidence="13">
    <location>
        <begin position="319"/>
        <end position="355"/>
    </location>
</feature>
<evidence type="ECO:0000256" key="6">
    <source>
        <dbReference type="ARBA" id="ARBA00022723"/>
    </source>
</evidence>
<evidence type="ECO:0000256" key="2">
    <source>
        <dbReference type="ARBA" id="ARBA00012168"/>
    </source>
</evidence>
<dbReference type="VEuPathDB" id="FungiDB:TRICI_001054"/>
<dbReference type="GO" id="GO:0005634">
    <property type="term" value="C:nucleus"/>
    <property type="evidence" value="ECO:0007669"/>
    <property type="project" value="TreeGrafter"/>
</dbReference>
<keyword evidence="15" id="KW-1185">Reference proteome</keyword>
<dbReference type="OrthoDB" id="9992747at2759"/>
<dbReference type="Pfam" id="PF00491">
    <property type="entry name" value="Arginase"/>
    <property type="match status" value="1"/>
</dbReference>
<dbReference type="PRINTS" id="PR00116">
    <property type="entry name" value="ARGINASE"/>
</dbReference>
<dbReference type="GO" id="GO:0004053">
    <property type="term" value="F:arginase activity"/>
    <property type="evidence" value="ECO:0007669"/>
    <property type="project" value="UniProtKB-EC"/>
</dbReference>
<dbReference type="AlphaFoldDB" id="A0A642VAS4"/>
<evidence type="ECO:0000256" key="9">
    <source>
        <dbReference type="ARBA" id="ARBA00047391"/>
    </source>
</evidence>
<evidence type="ECO:0000256" key="7">
    <source>
        <dbReference type="ARBA" id="ARBA00022801"/>
    </source>
</evidence>
<dbReference type="GO" id="GO:0005829">
    <property type="term" value="C:cytosol"/>
    <property type="evidence" value="ECO:0007669"/>
    <property type="project" value="TreeGrafter"/>
</dbReference>
<evidence type="ECO:0000256" key="11">
    <source>
        <dbReference type="RuleBase" id="RU003684"/>
    </source>
</evidence>
<keyword evidence="4" id="KW-0835">Urea cycle</keyword>
<reference evidence="14" key="1">
    <citation type="journal article" date="2019" name="G3 (Bethesda)">
        <title>Genome Assemblies of Two Rare Opportunistic Yeast Pathogens: Diutina rugosa (syn. Candida rugosa) and Trichomonascus ciferrii (syn. Candida ciferrii).</title>
        <authorList>
            <person name="Mixao V."/>
            <person name="Saus E."/>
            <person name="Hansen A.P."/>
            <person name="Lass-Florl C."/>
            <person name="Gabaldon T."/>
        </authorList>
    </citation>
    <scope>NUCLEOTIDE SEQUENCE</scope>
    <source>
        <strain evidence="14">CBS 4856</strain>
    </source>
</reference>
<evidence type="ECO:0000256" key="4">
    <source>
        <dbReference type="ARBA" id="ARBA00022436"/>
    </source>
</evidence>
<evidence type="ECO:0000313" key="15">
    <source>
        <dbReference type="Proteomes" id="UP000761534"/>
    </source>
</evidence>
<feature type="compositionally biased region" description="Basic and acidic residues" evidence="13">
    <location>
        <begin position="319"/>
        <end position="352"/>
    </location>
</feature>
<keyword evidence="5 12" id="KW-0056">Arginine metabolism</keyword>
<dbReference type="SUPFAM" id="SSF52768">
    <property type="entry name" value="Arginase/deacetylase"/>
    <property type="match status" value="1"/>
</dbReference>
<dbReference type="PROSITE" id="PS51409">
    <property type="entry name" value="ARGINASE_2"/>
    <property type="match status" value="1"/>
</dbReference>
<dbReference type="CDD" id="cd09989">
    <property type="entry name" value="Arginase"/>
    <property type="match status" value="1"/>
</dbReference>
<protein>
    <recommendedName>
        <fullName evidence="3 12">Arginase</fullName>
        <ecNumber evidence="2 12">3.5.3.1</ecNumber>
    </recommendedName>
</protein>
<dbReference type="InterPro" id="IPR014033">
    <property type="entry name" value="Arginase"/>
</dbReference>
<comment type="pathway">
    <text evidence="1">Nitrogen metabolism; urea cycle; L-ornithine and urea from L-arginine: step 1/1.</text>
</comment>
<dbReference type="Gene3D" id="3.40.800.10">
    <property type="entry name" value="Ureohydrolase domain"/>
    <property type="match status" value="1"/>
</dbReference>
<dbReference type="GO" id="GO:0000050">
    <property type="term" value="P:urea cycle"/>
    <property type="evidence" value="ECO:0007669"/>
    <property type="project" value="UniProtKB-UniPathway"/>
</dbReference>
<comment type="caution">
    <text evidence="14">The sequence shown here is derived from an EMBL/GenBank/DDBJ whole genome shotgun (WGS) entry which is preliminary data.</text>
</comment>
<evidence type="ECO:0000256" key="8">
    <source>
        <dbReference type="ARBA" id="ARBA00023211"/>
    </source>
</evidence>
<dbReference type="InterPro" id="IPR023696">
    <property type="entry name" value="Ureohydrolase_dom_sf"/>
</dbReference>
<dbReference type="GO" id="GO:0010121">
    <property type="term" value="P:L-arginine catabolic process to proline via ornithine"/>
    <property type="evidence" value="ECO:0007669"/>
    <property type="project" value="UniProtKB-ARBA"/>
</dbReference>
<dbReference type="InterPro" id="IPR006035">
    <property type="entry name" value="Ureohydrolase"/>
</dbReference>
<dbReference type="PANTHER" id="PTHR43782">
    <property type="entry name" value="ARGINASE"/>
    <property type="match status" value="1"/>
</dbReference>
<dbReference type="GO" id="GO:0030145">
    <property type="term" value="F:manganese ion binding"/>
    <property type="evidence" value="ECO:0007669"/>
    <property type="project" value="TreeGrafter"/>
</dbReference>
<comment type="catalytic activity">
    <reaction evidence="9 12">
        <text>L-arginine + H2O = urea + L-ornithine</text>
        <dbReference type="Rhea" id="RHEA:20569"/>
        <dbReference type="ChEBI" id="CHEBI:15377"/>
        <dbReference type="ChEBI" id="CHEBI:16199"/>
        <dbReference type="ChEBI" id="CHEBI:32682"/>
        <dbReference type="ChEBI" id="CHEBI:46911"/>
        <dbReference type="EC" id="3.5.3.1"/>
    </reaction>
</comment>
<evidence type="ECO:0000256" key="3">
    <source>
        <dbReference type="ARBA" id="ARBA00018123"/>
    </source>
</evidence>
<evidence type="ECO:0000313" key="14">
    <source>
        <dbReference type="EMBL" id="KAA8916799.1"/>
    </source>
</evidence>
<keyword evidence="8 12" id="KW-0464">Manganese</keyword>
<gene>
    <name evidence="14" type="ORF">TRICI_001054</name>
</gene>
<dbReference type="NCBIfam" id="TIGR01229">
    <property type="entry name" value="rocF_arginase"/>
    <property type="match status" value="1"/>
</dbReference>
<dbReference type="FunFam" id="3.40.800.10:FF:000005">
    <property type="entry name" value="Arginase"/>
    <property type="match status" value="1"/>
</dbReference>
<evidence type="ECO:0000256" key="1">
    <source>
        <dbReference type="ARBA" id="ARBA00005098"/>
    </source>
</evidence>
<name>A0A642VAS4_9ASCO</name>
<dbReference type="PROSITE" id="PS01053">
    <property type="entry name" value="ARGINASE_1"/>
    <property type="match status" value="1"/>
</dbReference>
<dbReference type="UniPathway" id="UPA00158">
    <property type="reaction ID" value="UER00270"/>
</dbReference>
<dbReference type="EC" id="3.5.3.1" evidence="2 12"/>
<dbReference type="EMBL" id="SWFS01000081">
    <property type="protein sequence ID" value="KAA8916799.1"/>
    <property type="molecule type" value="Genomic_DNA"/>
</dbReference>
<evidence type="ECO:0000256" key="12">
    <source>
        <dbReference type="RuleBase" id="RU361159"/>
    </source>
</evidence>
<dbReference type="Proteomes" id="UP000761534">
    <property type="component" value="Unassembled WGS sequence"/>
</dbReference>
<evidence type="ECO:0000256" key="5">
    <source>
        <dbReference type="ARBA" id="ARBA00022503"/>
    </source>
</evidence>